<dbReference type="InterPro" id="IPR004099">
    <property type="entry name" value="Pyr_nucl-diS_OxRdtase_dimer"/>
</dbReference>
<keyword evidence="7 14" id="KW-0274">FAD</keyword>
<accession>A0A7D6HXC5</accession>
<evidence type="ECO:0000256" key="2">
    <source>
        <dbReference type="ARBA" id="ARBA00007532"/>
    </source>
</evidence>
<dbReference type="GO" id="GO:0004148">
    <property type="term" value="F:dihydrolipoyl dehydrogenase (NADH) activity"/>
    <property type="evidence" value="ECO:0007669"/>
    <property type="project" value="UniProtKB-EC"/>
</dbReference>
<dbReference type="PROSITE" id="PS00076">
    <property type="entry name" value="PYRIDINE_REDOX_1"/>
    <property type="match status" value="1"/>
</dbReference>
<evidence type="ECO:0000256" key="14">
    <source>
        <dbReference type="PIRSR" id="PIRSR000350-3"/>
    </source>
</evidence>
<comment type="catalytic activity">
    <reaction evidence="12 16">
        <text>N(6)-[(R)-dihydrolipoyl]-L-lysyl-[protein] + NAD(+) = N(6)-[(R)-lipoyl]-L-lysyl-[protein] + NADH + H(+)</text>
        <dbReference type="Rhea" id="RHEA:15045"/>
        <dbReference type="Rhea" id="RHEA-COMP:10474"/>
        <dbReference type="Rhea" id="RHEA-COMP:10475"/>
        <dbReference type="ChEBI" id="CHEBI:15378"/>
        <dbReference type="ChEBI" id="CHEBI:57540"/>
        <dbReference type="ChEBI" id="CHEBI:57945"/>
        <dbReference type="ChEBI" id="CHEBI:83099"/>
        <dbReference type="ChEBI" id="CHEBI:83100"/>
        <dbReference type="EC" id="1.8.1.4"/>
    </reaction>
</comment>
<dbReference type="AlphaFoldDB" id="A0A7D6HXC5"/>
<sequence length="459" mass="47963">MTQRQHADVLVLGGGPAGYSCALRASQLGLSVLMIESDQLGGTCLHRGCIPTKALLHAAEVADITRDANTFGIRARFDGVDMAGVHAYKESLVSRLHKGLEELVARRKVVVVRGAGHYLGEHAVDVEGMVYTGDAVVLATGSAPRQIPGIPIAGRIVTSDQALQLQYVPASVIVLGGGVIGVEFASLWASLGSTVTIVESLPRLLAAEDSWSSEALERALRRRGLTIRTGVTVTEAVQDADSVAVTLDSGAVLSAQVLLIAAGREPRSAGLAAAGLAIDRGYVCVDERLATTHAGVYAIGDLVAGPALAHRGFAHGLFVAEEIAKRQPVLVAEHLIPRVTYSAPEVASVGLTEVAAREQYRDVSTSVYNLAGNGKSQILRTCGGVKVIRRGPKEGGGPVVGIHCVGDRMGELIGEAQLIVGWEALPGDVRPFLHAHPTQNEALGESMLALAGAPLYQHS</sequence>
<dbReference type="InterPro" id="IPR036188">
    <property type="entry name" value="FAD/NAD-bd_sf"/>
</dbReference>
<feature type="binding site" evidence="14">
    <location>
        <position position="199"/>
    </location>
    <ligand>
        <name>NAD(+)</name>
        <dbReference type="ChEBI" id="CHEBI:57540"/>
    </ligand>
</feature>
<feature type="binding site" evidence="14">
    <location>
        <position position="263"/>
    </location>
    <ligand>
        <name>NAD(+)</name>
        <dbReference type="ChEBI" id="CHEBI:57540"/>
    </ligand>
</feature>
<feature type="active site" description="Proton acceptor" evidence="13">
    <location>
        <position position="436"/>
    </location>
</feature>
<dbReference type="InterPro" id="IPR012999">
    <property type="entry name" value="Pyr_OxRdtase_I_AS"/>
</dbReference>
<dbReference type="NCBIfam" id="TIGR01350">
    <property type="entry name" value="lipoamide_DH"/>
    <property type="match status" value="1"/>
</dbReference>
<evidence type="ECO:0000256" key="1">
    <source>
        <dbReference type="ARBA" id="ARBA00004496"/>
    </source>
</evidence>
<feature type="binding site" evidence="14">
    <location>
        <begin position="140"/>
        <end position="142"/>
    </location>
    <ligand>
        <name>FAD</name>
        <dbReference type="ChEBI" id="CHEBI:57692"/>
    </ligand>
</feature>
<evidence type="ECO:0000256" key="5">
    <source>
        <dbReference type="ARBA" id="ARBA00022490"/>
    </source>
</evidence>
<feature type="disulfide bond" description="Redox-active" evidence="15">
    <location>
        <begin position="44"/>
        <end position="49"/>
    </location>
</feature>
<dbReference type="InterPro" id="IPR001100">
    <property type="entry name" value="Pyr_nuc-diS_OxRdtase"/>
</dbReference>
<dbReference type="RefSeq" id="WP_180917815.1">
    <property type="nucleotide sequence ID" value="NZ_CP059165.1"/>
</dbReference>
<dbReference type="SUPFAM" id="SSF55424">
    <property type="entry name" value="FAD/NAD-linked reductases, dimerisation (C-terminal) domain"/>
    <property type="match status" value="1"/>
</dbReference>
<evidence type="ECO:0000259" key="18">
    <source>
        <dbReference type="Pfam" id="PF07992"/>
    </source>
</evidence>
<dbReference type="GO" id="GO:0006103">
    <property type="term" value="P:2-oxoglutarate metabolic process"/>
    <property type="evidence" value="ECO:0007669"/>
    <property type="project" value="TreeGrafter"/>
</dbReference>
<dbReference type="PRINTS" id="PR00368">
    <property type="entry name" value="FADPNR"/>
</dbReference>
<evidence type="ECO:0000256" key="8">
    <source>
        <dbReference type="ARBA" id="ARBA00023002"/>
    </source>
</evidence>
<dbReference type="EMBL" id="CP059165">
    <property type="protein sequence ID" value="QLL09233.1"/>
    <property type="molecule type" value="Genomic_DNA"/>
</dbReference>
<comment type="similarity">
    <text evidence="2 16">Belongs to the class-I pyridine nucleotide-disulfide oxidoreductase family.</text>
</comment>
<comment type="subcellular location">
    <subcellularLocation>
        <location evidence="1">Cytoplasm</location>
    </subcellularLocation>
</comment>
<dbReference type="InterPro" id="IPR016156">
    <property type="entry name" value="FAD/NAD-linked_Rdtase_dimer_sf"/>
</dbReference>
<evidence type="ECO:0000313" key="19">
    <source>
        <dbReference type="EMBL" id="QLL09233.1"/>
    </source>
</evidence>
<dbReference type="Pfam" id="PF07992">
    <property type="entry name" value="Pyr_redox_2"/>
    <property type="match status" value="1"/>
</dbReference>
<evidence type="ECO:0000256" key="4">
    <source>
        <dbReference type="ARBA" id="ARBA00016961"/>
    </source>
</evidence>
<dbReference type="SUPFAM" id="SSF51905">
    <property type="entry name" value="FAD/NAD(P)-binding domain"/>
    <property type="match status" value="1"/>
</dbReference>
<evidence type="ECO:0000256" key="7">
    <source>
        <dbReference type="ARBA" id="ARBA00022827"/>
    </source>
</evidence>
<evidence type="ECO:0000259" key="17">
    <source>
        <dbReference type="Pfam" id="PF02852"/>
    </source>
</evidence>
<reference evidence="20" key="3">
    <citation type="submission" date="2023-07" db="EMBL/GenBank/DDBJ databases">
        <title>Description of Mycobacterium gordonae subsp. intergordonae subsp.nov. and Mycobacterium gordonae subsp. gordonae subsp. nov.</title>
        <authorList>
            <person name="Huang H."/>
        </authorList>
    </citation>
    <scope>NUCLEOTIDE SEQUENCE [LARGE SCALE GENOMIC DNA]</scope>
    <source>
        <strain evidence="20">24</strain>
    </source>
</reference>
<dbReference type="EC" id="1.8.1.4" evidence="3 16"/>
<dbReference type="PROSITE" id="PS51257">
    <property type="entry name" value="PROKAR_LIPOPROTEIN"/>
    <property type="match status" value="1"/>
</dbReference>
<dbReference type="Gene3D" id="3.50.50.60">
    <property type="entry name" value="FAD/NAD(P)-binding domain"/>
    <property type="match status" value="2"/>
</dbReference>
<keyword evidence="8 16" id="KW-0560">Oxidoreductase</keyword>
<keyword evidence="11 16" id="KW-0676">Redox-active center</keyword>
<feature type="binding site" evidence="14">
    <location>
        <position position="53"/>
    </location>
    <ligand>
        <name>FAD</name>
        <dbReference type="ChEBI" id="CHEBI:57692"/>
    </ligand>
</feature>
<gene>
    <name evidence="19" type="primary">lpdA</name>
    <name evidence="19" type="ORF">H0P51_10300</name>
</gene>
<feature type="binding site" evidence="14">
    <location>
        <begin position="176"/>
        <end position="183"/>
    </location>
    <ligand>
        <name>NAD(+)</name>
        <dbReference type="ChEBI" id="CHEBI:57540"/>
    </ligand>
</feature>
<evidence type="ECO:0000256" key="16">
    <source>
        <dbReference type="RuleBase" id="RU003692"/>
    </source>
</evidence>
<feature type="domain" description="FAD/NAD(P)-binding" evidence="18">
    <location>
        <begin position="8"/>
        <end position="316"/>
    </location>
</feature>
<dbReference type="InterPro" id="IPR023753">
    <property type="entry name" value="FAD/NAD-binding_dom"/>
</dbReference>
<keyword evidence="20" id="KW-1185">Reference proteome</keyword>
<feature type="binding site" evidence="14">
    <location>
        <position position="301"/>
    </location>
    <ligand>
        <name>FAD</name>
        <dbReference type="ChEBI" id="CHEBI:57692"/>
    </ligand>
</feature>
<dbReference type="PANTHER" id="PTHR22912">
    <property type="entry name" value="DISULFIDE OXIDOREDUCTASE"/>
    <property type="match status" value="1"/>
</dbReference>
<keyword evidence="14" id="KW-0547">Nucleotide-binding</keyword>
<dbReference type="GO" id="GO:0005737">
    <property type="term" value="C:cytoplasm"/>
    <property type="evidence" value="ECO:0007669"/>
    <property type="project" value="UniProtKB-SubCell"/>
</dbReference>
<keyword evidence="6 16" id="KW-0285">Flavoprotein</keyword>
<name>A0A7D6HXC5_9MYCO</name>
<dbReference type="PRINTS" id="PR00411">
    <property type="entry name" value="PNDRDTASEI"/>
</dbReference>
<feature type="domain" description="Pyridine nucleotide-disulphide oxidoreductase dimerisation" evidence="17">
    <location>
        <begin position="336"/>
        <end position="445"/>
    </location>
</feature>
<dbReference type="Pfam" id="PF02852">
    <property type="entry name" value="Pyr_redox_dim"/>
    <property type="match status" value="1"/>
</dbReference>
<dbReference type="Proteomes" id="UP000510682">
    <property type="component" value="Chromosome"/>
</dbReference>
<organism evidence="19 20">
    <name type="scientific">Mycobacterium vicinigordonae</name>
    <dbReference type="NCBI Taxonomy" id="1719132"/>
    <lineage>
        <taxon>Bacteria</taxon>
        <taxon>Bacillati</taxon>
        <taxon>Actinomycetota</taxon>
        <taxon>Actinomycetes</taxon>
        <taxon>Mycobacteriales</taxon>
        <taxon>Mycobacteriaceae</taxon>
        <taxon>Mycobacterium</taxon>
    </lineage>
</organism>
<dbReference type="PIRSF" id="PIRSF000350">
    <property type="entry name" value="Mercury_reductase_MerA"/>
    <property type="match status" value="1"/>
</dbReference>
<dbReference type="InterPro" id="IPR006258">
    <property type="entry name" value="Lipoamide_DH"/>
</dbReference>
<dbReference type="Gene3D" id="3.30.390.30">
    <property type="match status" value="1"/>
</dbReference>
<evidence type="ECO:0000256" key="3">
    <source>
        <dbReference type="ARBA" id="ARBA00012608"/>
    </source>
</evidence>
<dbReference type="KEGG" id="mgor:H0P51_10300"/>
<comment type="miscellaneous">
    <text evidence="16">The active site is a redox-active disulfide bond.</text>
</comment>
<evidence type="ECO:0000256" key="6">
    <source>
        <dbReference type="ARBA" id="ARBA00022630"/>
    </source>
</evidence>
<keyword evidence="5" id="KW-0963">Cytoplasm</keyword>
<evidence type="ECO:0000256" key="9">
    <source>
        <dbReference type="ARBA" id="ARBA00023027"/>
    </source>
</evidence>
<evidence type="ECO:0000256" key="11">
    <source>
        <dbReference type="ARBA" id="ARBA00023284"/>
    </source>
</evidence>
<dbReference type="InterPro" id="IPR050151">
    <property type="entry name" value="Class-I_Pyr_Nuc-Dis_Oxidored"/>
</dbReference>
<feature type="binding site" evidence="14">
    <location>
        <position position="116"/>
    </location>
    <ligand>
        <name>FAD</name>
        <dbReference type="ChEBI" id="CHEBI:57692"/>
    </ligand>
</feature>
<protein>
    <recommendedName>
        <fullName evidence="4 16">Dihydrolipoyl dehydrogenase</fullName>
        <ecNumber evidence="3 16">1.8.1.4</ecNumber>
    </recommendedName>
</protein>
<evidence type="ECO:0000313" key="20">
    <source>
        <dbReference type="Proteomes" id="UP000510682"/>
    </source>
</evidence>
<evidence type="ECO:0000256" key="13">
    <source>
        <dbReference type="PIRSR" id="PIRSR000350-2"/>
    </source>
</evidence>
<evidence type="ECO:0000256" key="15">
    <source>
        <dbReference type="PIRSR" id="PIRSR000350-4"/>
    </source>
</evidence>
<keyword evidence="10" id="KW-1015">Disulfide bond</keyword>
<dbReference type="GO" id="GO:0050660">
    <property type="term" value="F:flavin adenine dinucleotide binding"/>
    <property type="evidence" value="ECO:0007669"/>
    <property type="project" value="InterPro"/>
</dbReference>
<proteinExistence type="inferred from homology"/>
<evidence type="ECO:0000256" key="10">
    <source>
        <dbReference type="ARBA" id="ARBA00023157"/>
    </source>
</evidence>
<comment type="cofactor">
    <cofactor evidence="14 16">
        <name>FAD</name>
        <dbReference type="ChEBI" id="CHEBI:57692"/>
    </cofactor>
    <text evidence="14 16">Binds 1 FAD per subunit.</text>
</comment>
<dbReference type="PANTHER" id="PTHR22912:SF217">
    <property type="entry name" value="DIHYDROLIPOYL DEHYDROGENASE"/>
    <property type="match status" value="1"/>
</dbReference>
<reference evidence="19 20" key="2">
    <citation type="submission" date="2020-07" db="EMBL/GenBank/DDBJ databases">
        <authorList>
            <person name="Yu X."/>
        </authorList>
    </citation>
    <scope>NUCLEOTIDE SEQUENCE [LARGE SCALE GENOMIC DNA]</scope>
    <source>
        <strain evidence="20">24</strain>
    </source>
</reference>
<keyword evidence="9 14" id="KW-0520">NAD</keyword>
<reference evidence="20" key="1">
    <citation type="submission" date="2020-07" db="EMBL/GenBank/DDBJ databases">
        <title>Description of Mycobacterium gordonae subsp. intergordonae subsp.nov. and Mycobacterium gordonae subsp. gordonae subsp. nov.</title>
        <authorList>
            <person name="Yu X."/>
        </authorList>
    </citation>
    <scope>NUCLEOTIDE SEQUENCE [LARGE SCALE GENOMIC DNA]</scope>
    <source>
        <strain evidence="20">24</strain>
    </source>
</reference>
<evidence type="ECO:0000256" key="12">
    <source>
        <dbReference type="ARBA" id="ARBA00049187"/>
    </source>
</evidence>